<feature type="binding site" evidence="2">
    <location>
        <position position="43"/>
    </location>
    <ligand>
        <name>Zn(2+)</name>
        <dbReference type="ChEBI" id="CHEBI:29105"/>
    </ligand>
</feature>
<comment type="subunit">
    <text evidence="2">Forms a complex with the RNAP catalytic core and with free principal sigma factors.</text>
</comment>
<comment type="cofactor">
    <cofactor evidence="2">
        <name>Zn(2+)</name>
        <dbReference type="ChEBI" id="CHEBI:29105"/>
    </cofactor>
    <text evidence="2">Bind 1 Zn(2+) per subunit.</text>
</comment>
<comment type="caution">
    <text evidence="4">The sequence shown here is derived from an EMBL/GenBank/DDBJ whole genome shotgun (WGS) entry which is preliminary data.</text>
</comment>
<keyword evidence="5" id="KW-1185">Reference proteome</keyword>
<dbReference type="Gene3D" id="2.20.28.270">
    <property type="entry name" value="RNA polymerase-binding protein A"/>
    <property type="match status" value="1"/>
</dbReference>
<dbReference type="InterPro" id="IPR025182">
    <property type="entry name" value="RNApol-bd_RbpA"/>
</dbReference>
<keyword evidence="2" id="KW-0805">Transcription regulation</keyword>
<dbReference type="PROSITE" id="PS00202">
    <property type="entry name" value="RUBREDOXIN"/>
    <property type="match status" value="1"/>
</dbReference>
<feature type="region of interest" description="Disordered" evidence="3">
    <location>
        <begin position="1"/>
        <end position="29"/>
    </location>
</feature>
<proteinExistence type="inferred from homology"/>
<dbReference type="HAMAP" id="MF_01483">
    <property type="entry name" value="RbpA"/>
    <property type="match status" value="1"/>
</dbReference>
<dbReference type="Proteomes" id="UP000677913">
    <property type="component" value="Unassembled WGS sequence"/>
</dbReference>
<protein>
    <recommendedName>
        <fullName evidence="2">RNA polymerase-binding protein RbpA</fullName>
    </recommendedName>
</protein>
<dbReference type="GO" id="GO:0045893">
    <property type="term" value="P:positive regulation of DNA-templated transcription"/>
    <property type="evidence" value="ECO:0007669"/>
    <property type="project" value="UniProtKB-UniRule"/>
</dbReference>
<comment type="similarity">
    <text evidence="2">Belongs to the RNA polymerase-binding protein RbpA family.</text>
</comment>
<keyword evidence="1 2" id="KW-0479">Metal-binding</keyword>
<dbReference type="AlphaFoldDB" id="A0A8J7WM29"/>
<feature type="binding site" evidence="2">
    <location>
        <position position="39"/>
    </location>
    <ligand>
        <name>Zn(2+)</name>
        <dbReference type="ChEBI" id="CHEBI:29105"/>
    </ligand>
</feature>
<dbReference type="Pfam" id="PF13397">
    <property type="entry name" value="RbpA"/>
    <property type="match status" value="1"/>
</dbReference>
<keyword evidence="2" id="KW-0804">Transcription</keyword>
<organism evidence="4 5">
    <name type="scientific">Actinocrinis puniceicyclus</name>
    <dbReference type="NCBI Taxonomy" id="977794"/>
    <lineage>
        <taxon>Bacteria</taxon>
        <taxon>Bacillati</taxon>
        <taxon>Actinomycetota</taxon>
        <taxon>Actinomycetes</taxon>
        <taxon>Catenulisporales</taxon>
        <taxon>Actinospicaceae</taxon>
        <taxon>Actinocrinis</taxon>
    </lineage>
</organism>
<feature type="binding site" evidence="2">
    <location>
        <position position="64"/>
    </location>
    <ligand>
        <name>Zn(2+)</name>
        <dbReference type="ChEBI" id="CHEBI:29105"/>
    </ligand>
</feature>
<evidence type="ECO:0000256" key="1">
    <source>
        <dbReference type="ARBA" id="ARBA00022723"/>
    </source>
</evidence>
<dbReference type="GO" id="GO:0001000">
    <property type="term" value="F:bacterial-type RNA polymerase core enzyme binding"/>
    <property type="evidence" value="ECO:0007669"/>
    <property type="project" value="UniProtKB-UniRule"/>
</dbReference>
<evidence type="ECO:0000256" key="3">
    <source>
        <dbReference type="SAM" id="MobiDB-lite"/>
    </source>
</evidence>
<accession>A0A8J7WM29</accession>
<gene>
    <name evidence="2" type="primary">rbpA</name>
    <name evidence="4" type="ORF">KGA66_17520</name>
</gene>
<dbReference type="InterPro" id="IPR038638">
    <property type="entry name" value="RbpA_sf"/>
</dbReference>
<evidence type="ECO:0000313" key="4">
    <source>
        <dbReference type="EMBL" id="MBS2964861.1"/>
    </source>
</evidence>
<reference evidence="4" key="1">
    <citation type="submission" date="2021-04" db="EMBL/GenBank/DDBJ databases">
        <title>Genome based classification of Actinospica acidithermotolerans sp. nov., an actinobacterium isolated from an Indonesian hot spring.</title>
        <authorList>
            <person name="Kusuma A.B."/>
            <person name="Putra K.E."/>
            <person name="Nafisah S."/>
            <person name="Loh J."/>
            <person name="Nouioui I."/>
            <person name="Goodfellow M."/>
        </authorList>
    </citation>
    <scope>NUCLEOTIDE SEQUENCE</scope>
    <source>
        <strain evidence="4">DSM 45618</strain>
    </source>
</reference>
<dbReference type="GO" id="GO:0008270">
    <property type="term" value="F:zinc ion binding"/>
    <property type="evidence" value="ECO:0007669"/>
    <property type="project" value="UniProtKB-UniRule"/>
</dbReference>
<comment type="function">
    <text evidence="2">Binds to RNA polymerase (RNAP), stimulating transcription from principal, but not alternative sigma factor promoters.</text>
</comment>
<sequence>MVGLNRRGGRIRGQRIGGGPSGDSTRGLSAERTQVEYFCSRGHRCGPSFAVQAPIPELWVCPHCGLPAGRDQDNPPTEEAVAPYKTHLAYVRERRSDSDAEILLNEALARLRAPRG</sequence>
<evidence type="ECO:0000313" key="5">
    <source>
        <dbReference type="Proteomes" id="UP000677913"/>
    </source>
</evidence>
<evidence type="ECO:0000256" key="2">
    <source>
        <dbReference type="HAMAP-Rule" id="MF_01483"/>
    </source>
</evidence>
<dbReference type="EMBL" id="JAGSXH010000062">
    <property type="protein sequence ID" value="MBS2964861.1"/>
    <property type="molecule type" value="Genomic_DNA"/>
</dbReference>
<name>A0A8J7WM29_9ACTN</name>
<dbReference type="InterPro" id="IPR018527">
    <property type="entry name" value="Rubredoxin_Fe_BS"/>
</dbReference>
<keyword evidence="2" id="KW-0862">Zinc</keyword>
<feature type="binding site" evidence="2">
    <location>
        <position position="61"/>
    </location>
    <ligand>
        <name>Zn(2+)</name>
        <dbReference type="ChEBI" id="CHEBI:29105"/>
    </ligand>
</feature>